<dbReference type="Proteomes" id="UP000183315">
    <property type="component" value="Unassembled WGS sequence"/>
</dbReference>
<dbReference type="STRING" id="1043493.SAMN05421637_1560"/>
<feature type="signal peptide" evidence="1">
    <location>
        <begin position="1"/>
        <end position="17"/>
    </location>
</feature>
<gene>
    <name evidence="2" type="ORF">SAMN05421637_1560</name>
</gene>
<reference evidence="3" key="1">
    <citation type="submission" date="2016-10" db="EMBL/GenBank/DDBJ databases">
        <authorList>
            <person name="Varghese N."/>
        </authorList>
    </citation>
    <scope>NUCLEOTIDE SEQUENCE [LARGE SCALE GENOMIC DNA]</scope>
    <source>
        <strain evidence="3">DSM 24868</strain>
    </source>
</reference>
<protein>
    <recommendedName>
        <fullName evidence="4">SurA N-terminal domain-containing protein</fullName>
    </recommendedName>
</protein>
<evidence type="ECO:0000313" key="3">
    <source>
        <dbReference type="Proteomes" id="UP000183315"/>
    </source>
</evidence>
<sequence length="203" mass="20876">MRSVRLAVLAASSLLLAGCAVPGQGGDPGVALETADVKVTTAELDAIAAAWAEDSEGVLMPDRQALATSTLLGPSLIDFATANDATINEGVAATFASEWLRYAGVEDPEPSDAVIASTQNVLALYVATYTDTSGSILRNAVEDLPEDLVVSPRLGELSADALIESAQTAVGDAEVGGLGNYSFTLFLDVDGFTEPSPSWAARD</sequence>
<evidence type="ECO:0000313" key="2">
    <source>
        <dbReference type="EMBL" id="SEJ36079.1"/>
    </source>
</evidence>
<proteinExistence type="predicted"/>
<name>A0A1H6Y475_9MICO</name>
<dbReference type="PROSITE" id="PS51257">
    <property type="entry name" value="PROKAR_LIPOPROTEIN"/>
    <property type="match status" value="1"/>
</dbReference>
<dbReference type="RefSeq" id="WP_074789298.1">
    <property type="nucleotide sequence ID" value="NZ_BBLU01000004.1"/>
</dbReference>
<evidence type="ECO:0008006" key="4">
    <source>
        <dbReference type="Google" id="ProtNLM"/>
    </source>
</evidence>
<dbReference type="OrthoDB" id="5142450at2"/>
<keyword evidence="3" id="KW-1185">Reference proteome</keyword>
<dbReference type="EMBL" id="FNZI01000003">
    <property type="protein sequence ID" value="SEJ36079.1"/>
    <property type="molecule type" value="Genomic_DNA"/>
</dbReference>
<dbReference type="AlphaFoldDB" id="A0A1H6Y475"/>
<evidence type="ECO:0000256" key="1">
    <source>
        <dbReference type="SAM" id="SignalP"/>
    </source>
</evidence>
<organism evidence="2 3">
    <name type="scientific">Demequina mangrovi</name>
    <dbReference type="NCBI Taxonomy" id="1043493"/>
    <lineage>
        <taxon>Bacteria</taxon>
        <taxon>Bacillati</taxon>
        <taxon>Actinomycetota</taxon>
        <taxon>Actinomycetes</taxon>
        <taxon>Micrococcales</taxon>
        <taxon>Demequinaceae</taxon>
        <taxon>Demequina</taxon>
    </lineage>
</organism>
<feature type="chain" id="PRO_5038871943" description="SurA N-terminal domain-containing protein" evidence="1">
    <location>
        <begin position="18"/>
        <end position="203"/>
    </location>
</feature>
<accession>A0A1H6Y475</accession>
<keyword evidence="1" id="KW-0732">Signal</keyword>